<dbReference type="InterPro" id="IPR051611">
    <property type="entry name" value="ECF_transporter_component"/>
</dbReference>
<feature type="transmembrane region" description="Helical" evidence="6">
    <location>
        <begin position="117"/>
        <end position="139"/>
    </location>
</feature>
<dbReference type="EMBL" id="FMYG01000006">
    <property type="protein sequence ID" value="SDC74286.1"/>
    <property type="molecule type" value="Genomic_DNA"/>
</dbReference>
<evidence type="ECO:0000256" key="6">
    <source>
        <dbReference type="SAM" id="Phobius"/>
    </source>
</evidence>
<feature type="transmembrane region" description="Helical" evidence="6">
    <location>
        <begin position="35"/>
        <end position="59"/>
    </location>
</feature>
<evidence type="ECO:0000256" key="5">
    <source>
        <dbReference type="ARBA" id="ARBA00023136"/>
    </source>
</evidence>
<accession>A0A1G6P454</accession>
<keyword evidence="3 6" id="KW-0812">Transmembrane</keyword>
<name>A0A1G6P454_9MICO</name>
<comment type="subcellular location">
    <subcellularLocation>
        <location evidence="1">Membrane</location>
        <topology evidence="1">Multi-pass membrane protein</topology>
    </subcellularLocation>
</comment>
<evidence type="ECO:0000256" key="4">
    <source>
        <dbReference type="ARBA" id="ARBA00022989"/>
    </source>
</evidence>
<evidence type="ECO:0000313" key="7">
    <source>
        <dbReference type="EMBL" id="SDC74286.1"/>
    </source>
</evidence>
<dbReference type="InterPro" id="IPR003339">
    <property type="entry name" value="ABC/ECF_trnsptr_transmembrane"/>
</dbReference>
<organism evidence="7 8">
    <name type="scientific">Microbacterium enclense</name>
    <dbReference type="NCBI Taxonomy" id="993073"/>
    <lineage>
        <taxon>Bacteria</taxon>
        <taxon>Bacillati</taxon>
        <taxon>Actinomycetota</taxon>
        <taxon>Actinomycetes</taxon>
        <taxon>Micrococcales</taxon>
        <taxon>Microbacteriaceae</taxon>
        <taxon>Microbacterium</taxon>
    </lineage>
</organism>
<feature type="transmembrane region" description="Helical" evidence="6">
    <location>
        <begin position="245"/>
        <end position="268"/>
    </location>
</feature>
<dbReference type="AlphaFoldDB" id="A0A1G6P454"/>
<gene>
    <name evidence="7" type="ORF">SAMN05216418_2947</name>
</gene>
<evidence type="ECO:0000256" key="2">
    <source>
        <dbReference type="ARBA" id="ARBA00022475"/>
    </source>
</evidence>
<dbReference type="STRING" id="993073.AS029_13330"/>
<dbReference type="Proteomes" id="UP000183203">
    <property type="component" value="Unassembled WGS sequence"/>
</dbReference>
<keyword evidence="4 6" id="KW-1133">Transmembrane helix</keyword>
<dbReference type="PANTHER" id="PTHR34857:SF2">
    <property type="entry name" value="SLL0384 PROTEIN"/>
    <property type="match status" value="1"/>
</dbReference>
<proteinExistence type="predicted"/>
<dbReference type="Pfam" id="PF02361">
    <property type="entry name" value="CbiQ"/>
    <property type="match status" value="1"/>
</dbReference>
<evidence type="ECO:0000256" key="3">
    <source>
        <dbReference type="ARBA" id="ARBA00022692"/>
    </source>
</evidence>
<protein>
    <submittedName>
        <fullName evidence="7">Energy-coupling factor transport system permease protein</fullName>
    </submittedName>
</protein>
<dbReference type="PANTHER" id="PTHR34857">
    <property type="entry name" value="SLL0384 PROTEIN"/>
    <property type="match status" value="1"/>
</dbReference>
<evidence type="ECO:0000256" key="1">
    <source>
        <dbReference type="ARBA" id="ARBA00004141"/>
    </source>
</evidence>
<keyword evidence="2" id="KW-1003">Cell membrane</keyword>
<dbReference type="RefSeq" id="WP_082642302.1">
    <property type="nucleotide sequence ID" value="NZ_FMYG01000006.1"/>
</dbReference>
<feature type="transmembrane region" description="Helical" evidence="6">
    <location>
        <begin position="79"/>
        <end position="97"/>
    </location>
</feature>
<sequence length="273" mass="28263">MSGRSGVGSRDAAAAPLGIPSRTAWLDGVNPVAKVAMVIVLAVPLLVSIDAVSAATAIVLELSCVPLTGVAFGTVLKRLVPVMLFAPVAGLSMLLYARPGGTVYGSFLFATVSDNSIQLSVAVLLRVVALALPMILLFARTDPTELADALAQVAKLPSRFVLGVLAGARTVGLFVDDWRTMTLARRARGLGDRGAVRRFFSMAFVLLVFAVRRGTKLATAMEARGFGSGIDRTWARPSTLSARDAVAVGGAILLMVVALGAAVVTGAFRVVGS</sequence>
<keyword evidence="5 6" id="KW-0472">Membrane</keyword>
<dbReference type="GO" id="GO:0005886">
    <property type="term" value="C:plasma membrane"/>
    <property type="evidence" value="ECO:0007669"/>
    <property type="project" value="UniProtKB-ARBA"/>
</dbReference>
<dbReference type="OrthoDB" id="6400at2"/>
<reference evidence="7 8" key="1">
    <citation type="submission" date="2016-09" db="EMBL/GenBank/DDBJ databases">
        <authorList>
            <person name="Capua I."/>
            <person name="De Benedictis P."/>
            <person name="Joannis T."/>
            <person name="Lombin L.H."/>
            <person name="Cattoli G."/>
        </authorList>
    </citation>
    <scope>NUCLEOTIDE SEQUENCE [LARGE SCALE GENOMIC DNA]</scope>
    <source>
        <strain evidence="7 8">NIO-1002</strain>
    </source>
</reference>
<dbReference type="CDD" id="cd16914">
    <property type="entry name" value="EcfT"/>
    <property type="match status" value="1"/>
</dbReference>
<feature type="transmembrane region" description="Helical" evidence="6">
    <location>
        <begin position="195"/>
        <end position="211"/>
    </location>
</feature>
<evidence type="ECO:0000313" key="8">
    <source>
        <dbReference type="Proteomes" id="UP000183203"/>
    </source>
</evidence>